<accession>A0A090YS88</accession>
<comment type="caution">
    <text evidence="3">The sequence shown here is derived from an EMBL/GenBank/DDBJ whole genome shotgun (WGS) entry which is preliminary data.</text>
</comment>
<keyword evidence="5" id="KW-1185">Reference proteome</keyword>
<reference evidence="3 5" key="1">
    <citation type="submission" date="2014-04" db="EMBL/GenBank/DDBJ databases">
        <authorList>
            <person name="Bishop-Lilly K.A."/>
            <person name="Broomall S.M."/>
            <person name="Chain P.S."/>
            <person name="Chertkov O."/>
            <person name="Coyne S.R."/>
            <person name="Daligault H.E."/>
            <person name="Davenport K.W."/>
            <person name="Erkkila T."/>
            <person name="Frey K.G."/>
            <person name="Gibbons H.S."/>
            <person name="Gu W."/>
            <person name="Jaissle J."/>
            <person name="Johnson S.L."/>
            <person name="Koroleva G.I."/>
            <person name="Ladner J.T."/>
            <person name="Lo C.-C."/>
            <person name="Minogue T.D."/>
            <person name="Munk C."/>
            <person name="Palacios G.F."/>
            <person name="Redden C.L."/>
            <person name="Rosenzweig C.N."/>
            <person name="Scholz M.B."/>
            <person name="Teshima H."/>
            <person name="Xu Y."/>
        </authorList>
    </citation>
    <scope>NUCLEOTIDE SEQUENCE [LARGE SCALE GENOMIC DNA]</scope>
    <source>
        <strain evidence="3 5">8244</strain>
    </source>
</reference>
<name>A0A090YS88_PAEMA</name>
<dbReference type="EMBL" id="JMQA01000039">
    <property type="protein sequence ID" value="KFN00838.1"/>
    <property type="molecule type" value="Genomic_DNA"/>
</dbReference>
<dbReference type="RefSeq" id="WP_036625294.1">
    <property type="nucleotide sequence ID" value="NZ_BGML01000002.1"/>
</dbReference>
<dbReference type="HOGENOM" id="CLU_072799_8_0_9"/>
<evidence type="ECO:0000313" key="6">
    <source>
        <dbReference type="Proteomes" id="UP000442469"/>
    </source>
</evidence>
<dbReference type="AlphaFoldDB" id="A0A090YS88"/>
<dbReference type="PATRIC" id="fig|44252.3.peg.4764"/>
<reference evidence="4 6" key="2">
    <citation type="submission" date="2019-11" db="EMBL/GenBank/DDBJ databases">
        <title>Draft genome sequences of five Paenibacillus species of dairy origin.</title>
        <authorList>
            <person name="Olajide A.M."/>
            <person name="Chen S."/>
            <person name="Lapointe G."/>
        </authorList>
    </citation>
    <scope>NUCLEOTIDE SEQUENCE [LARGE SCALE GENOMIC DNA]</scope>
    <source>
        <strain evidence="4 6">3CT49</strain>
    </source>
</reference>
<dbReference type="GeneID" id="77009017"/>
<evidence type="ECO:0000313" key="3">
    <source>
        <dbReference type="EMBL" id="KFN00838.1"/>
    </source>
</evidence>
<gene>
    <name evidence="3" type="ORF">DJ90_4511</name>
    <name evidence="4" type="ORF">GNQ08_19115</name>
</gene>
<evidence type="ECO:0000256" key="2">
    <source>
        <dbReference type="SAM" id="MobiDB-lite"/>
    </source>
</evidence>
<dbReference type="PANTHER" id="PTHR35024">
    <property type="entry name" value="HYPOTHETICAL CYTOSOLIC PROTEIN"/>
    <property type="match status" value="1"/>
</dbReference>
<dbReference type="PANTHER" id="PTHR35024:SF4">
    <property type="entry name" value="POLYMER-FORMING CYTOSKELETAL PROTEIN"/>
    <property type="match status" value="1"/>
</dbReference>
<dbReference type="OrthoDB" id="9789407at2"/>
<organism evidence="3 5">
    <name type="scientific">Paenibacillus macerans</name>
    <name type="common">Bacillus macerans</name>
    <dbReference type="NCBI Taxonomy" id="44252"/>
    <lineage>
        <taxon>Bacteria</taxon>
        <taxon>Bacillati</taxon>
        <taxon>Bacillota</taxon>
        <taxon>Bacilli</taxon>
        <taxon>Bacillales</taxon>
        <taxon>Paenibacillaceae</taxon>
        <taxon>Paenibacillus</taxon>
    </lineage>
</organism>
<proteinExistence type="inferred from homology"/>
<dbReference type="EMBL" id="WNZZ01000015">
    <property type="protein sequence ID" value="MUG24488.1"/>
    <property type="molecule type" value="Genomic_DNA"/>
</dbReference>
<dbReference type="Proteomes" id="UP000442469">
    <property type="component" value="Unassembled WGS sequence"/>
</dbReference>
<evidence type="ECO:0000313" key="4">
    <source>
        <dbReference type="EMBL" id="MUG24488.1"/>
    </source>
</evidence>
<evidence type="ECO:0000256" key="1">
    <source>
        <dbReference type="ARBA" id="ARBA00044755"/>
    </source>
</evidence>
<evidence type="ECO:0000313" key="5">
    <source>
        <dbReference type="Proteomes" id="UP000029278"/>
    </source>
</evidence>
<dbReference type="InterPro" id="IPR007607">
    <property type="entry name" value="BacA/B"/>
</dbReference>
<sequence length="139" mass="14194">MLKDRKNAAGLTDTLIGQGSSIEGKLECKSNLRLEGKFSGEIECLGQVVIGETGEARSNIQGGEVVVAGKVVGDISTRGKLTITGNGQVDGNVDVAKLIILEGGQLNGSSKMEPAAPAPAPAPANAKEKRKKSAQPEAG</sequence>
<protein>
    <submittedName>
        <fullName evidence="3">Polymer-forming cytoskeletal family protein</fullName>
    </submittedName>
    <submittedName>
        <fullName evidence="4">Polymer-forming cytoskeletal protein</fullName>
    </submittedName>
</protein>
<feature type="region of interest" description="Disordered" evidence="2">
    <location>
        <begin position="108"/>
        <end position="139"/>
    </location>
</feature>
<dbReference type="Pfam" id="PF04519">
    <property type="entry name" value="Bactofilin"/>
    <property type="match status" value="1"/>
</dbReference>
<dbReference type="Proteomes" id="UP000029278">
    <property type="component" value="Unassembled WGS sequence"/>
</dbReference>
<comment type="similarity">
    <text evidence="1">Belongs to the bactofilin family.</text>
</comment>
<dbReference type="STRING" id="44252.DJ90_4511"/>